<gene>
    <name evidence="1" type="ORF">QLX08_005859</name>
</gene>
<name>A0AAW0ZYP2_9HYME</name>
<evidence type="ECO:0000313" key="2">
    <source>
        <dbReference type="Proteomes" id="UP001432146"/>
    </source>
</evidence>
<proteinExistence type="predicted"/>
<evidence type="ECO:0000313" key="1">
    <source>
        <dbReference type="EMBL" id="KAK9302022.1"/>
    </source>
</evidence>
<protein>
    <submittedName>
        <fullName evidence="1">Uncharacterized protein</fullName>
    </submittedName>
</protein>
<organism evidence="1 2">
    <name type="scientific">Tetragonisca angustula</name>
    <dbReference type="NCBI Taxonomy" id="166442"/>
    <lineage>
        <taxon>Eukaryota</taxon>
        <taxon>Metazoa</taxon>
        <taxon>Ecdysozoa</taxon>
        <taxon>Arthropoda</taxon>
        <taxon>Hexapoda</taxon>
        <taxon>Insecta</taxon>
        <taxon>Pterygota</taxon>
        <taxon>Neoptera</taxon>
        <taxon>Endopterygota</taxon>
        <taxon>Hymenoptera</taxon>
        <taxon>Apocrita</taxon>
        <taxon>Aculeata</taxon>
        <taxon>Apoidea</taxon>
        <taxon>Anthophila</taxon>
        <taxon>Apidae</taxon>
        <taxon>Tetragonisca</taxon>
    </lineage>
</organism>
<dbReference type="EMBL" id="JAWNGG020000101">
    <property type="protein sequence ID" value="KAK9302022.1"/>
    <property type="molecule type" value="Genomic_DNA"/>
</dbReference>
<comment type="caution">
    <text evidence="1">The sequence shown here is derived from an EMBL/GenBank/DDBJ whole genome shotgun (WGS) entry which is preliminary data.</text>
</comment>
<keyword evidence="2" id="KW-1185">Reference proteome</keyword>
<reference evidence="1 2" key="1">
    <citation type="submission" date="2024-05" db="EMBL/GenBank/DDBJ databases">
        <title>The nuclear and mitochondrial genome assemblies of Tetragonisca angustula (Apidae: Meliponini), a tiny yet remarkable pollinator in the Neotropics.</title>
        <authorList>
            <person name="Ferrari R."/>
            <person name="Ricardo P.C."/>
            <person name="Dias F.C."/>
            <person name="Araujo N.S."/>
            <person name="Soares D.O."/>
            <person name="Zhou Q.-S."/>
            <person name="Zhu C.-D."/>
            <person name="Coutinho L."/>
            <person name="Airas M.C."/>
            <person name="Batista T.M."/>
        </authorList>
    </citation>
    <scope>NUCLEOTIDE SEQUENCE [LARGE SCALE GENOMIC DNA]</scope>
    <source>
        <strain evidence="1">ASF017062</strain>
        <tissue evidence="1">Abdomen</tissue>
    </source>
</reference>
<dbReference type="Proteomes" id="UP001432146">
    <property type="component" value="Unassembled WGS sequence"/>
</dbReference>
<dbReference type="AlphaFoldDB" id="A0AAW0ZYP2"/>
<sequence>MFNYNTSIHKTTNFTAYELLFGFKAYLPSSITQEPKFHYTYDDYINSLKYRLNTSFKIAREHIINAKAKSKEHYDKRINSKEFKVNDSVYIYNKQGKVNLCKKLCPNFKEPIK</sequence>
<accession>A0AAW0ZYP2</accession>